<proteinExistence type="predicted"/>
<dbReference type="Proteomes" id="UP000693970">
    <property type="component" value="Unassembled WGS sequence"/>
</dbReference>
<comment type="caution">
    <text evidence="1">The sequence shown here is derived from an EMBL/GenBank/DDBJ whole genome shotgun (WGS) entry which is preliminary data.</text>
</comment>
<sequence>MASQISVNNVRHIPVHHDDQLPINCLASPSYFDDTSRPLLIIIPGKGALRAGILCTKQLVLSGMQVGSAAFLIQKATQYHNMAVLTGQERRSKHTEHHSPVSISSIGPLPVYSQHCYTSIGYFCQLQRPEIGRYDPERYPLATSVWDHPHCMGRNDGTQFILLDRHIIWGFFLGHLEGGLDGDD</sequence>
<protein>
    <submittedName>
        <fullName evidence="1">Uncharacterized protein</fullName>
    </submittedName>
</protein>
<organism evidence="1 2">
    <name type="scientific">Nitzschia inconspicua</name>
    <dbReference type="NCBI Taxonomy" id="303405"/>
    <lineage>
        <taxon>Eukaryota</taxon>
        <taxon>Sar</taxon>
        <taxon>Stramenopiles</taxon>
        <taxon>Ochrophyta</taxon>
        <taxon>Bacillariophyta</taxon>
        <taxon>Bacillariophyceae</taxon>
        <taxon>Bacillariophycidae</taxon>
        <taxon>Bacillariales</taxon>
        <taxon>Bacillariaceae</taxon>
        <taxon>Nitzschia</taxon>
    </lineage>
</organism>
<keyword evidence="2" id="KW-1185">Reference proteome</keyword>
<reference evidence="1" key="2">
    <citation type="submission" date="2021-04" db="EMBL/GenBank/DDBJ databases">
        <authorList>
            <person name="Podell S."/>
        </authorList>
    </citation>
    <scope>NUCLEOTIDE SEQUENCE</scope>
    <source>
        <strain evidence="1">Hildebrandi</strain>
    </source>
</reference>
<gene>
    <name evidence="1" type="ORF">IV203_003726</name>
</gene>
<evidence type="ECO:0000313" key="2">
    <source>
        <dbReference type="Proteomes" id="UP000693970"/>
    </source>
</evidence>
<dbReference type="AlphaFoldDB" id="A0A9K3PNV6"/>
<name>A0A9K3PNV6_9STRA</name>
<reference evidence="1" key="1">
    <citation type="journal article" date="2021" name="Sci. Rep.">
        <title>Diploid genomic architecture of Nitzschia inconspicua, an elite biomass production diatom.</title>
        <authorList>
            <person name="Oliver A."/>
            <person name="Podell S."/>
            <person name="Pinowska A."/>
            <person name="Traller J.C."/>
            <person name="Smith S.R."/>
            <person name="McClure R."/>
            <person name="Beliaev A."/>
            <person name="Bohutskyi P."/>
            <person name="Hill E.A."/>
            <person name="Rabines A."/>
            <person name="Zheng H."/>
            <person name="Allen L.Z."/>
            <person name="Kuo A."/>
            <person name="Grigoriev I.V."/>
            <person name="Allen A.E."/>
            <person name="Hazlebeck D."/>
            <person name="Allen E.E."/>
        </authorList>
    </citation>
    <scope>NUCLEOTIDE SEQUENCE</scope>
    <source>
        <strain evidence="1">Hildebrandi</strain>
    </source>
</reference>
<accession>A0A9K3PNV6</accession>
<evidence type="ECO:0000313" key="1">
    <source>
        <dbReference type="EMBL" id="KAG7354370.1"/>
    </source>
</evidence>
<dbReference type="EMBL" id="JAGRRH010000016">
    <property type="protein sequence ID" value="KAG7354370.1"/>
    <property type="molecule type" value="Genomic_DNA"/>
</dbReference>